<proteinExistence type="inferred from homology"/>
<feature type="domain" description="Solute-binding protein family 3/N-terminal" evidence="4">
    <location>
        <begin position="24"/>
        <end position="246"/>
    </location>
</feature>
<name>A0A1B2FC14_PSEPU</name>
<dbReference type="PANTHER" id="PTHR35936:SF25">
    <property type="entry name" value="ABC TRANSPORTER SUBSTRATE-BINDING PROTEIN"/>
    <property type="match status" value="1"/>
</dbReference>
<dbReference type="InterPro" id="IPR001638">
    <property type="entry name" value="Solute-binding_3/MltF_N"/>
</dbReference>
<reference evidence="5" key="1">
    <citation type="submission" date="2016-07" db="EMBL/GenBank/DDBJ databases">
        <title>New class B carbapenemase carried by novel plasmid in Pseudomonas putida enviromental strain in eastern Amazonia.</title>
        <authorList>
            <person name="Souza C.O."/>
            <person name="Lima K.V."/>
            <person name="Brasiliense D.M."/>
            <person name="Perez-Chaparro P.J."/>
            <person name="Mamizuka E.M."/>
            <person name="Lima M.O."/>
            <person name="Lima L.N."/>
            <person name="McCulloch J.A."/>
        </authorList>
    </citation>
    <scope>NUCLEOTIDE SEQUENCE [LARGE SCALE GENOMIC DNA]</scope>
    <source>
        <strain evidence="5">IEC33019</strain>
    </source>
</reference>
<evidence type="ECO:0000259" key="4">
    <source>
        <dbReference type="SMART" id="SM00062"/>
    </source>
</evidence>
<dbReference type="PANTHER" id="PTHR35936">
    <property type="entry name" value="MEMBRANE-BOUND LYTIC MUREIN TRANSGLYCOSYLASE F"/>
    <property type="match status" value="1"/>
</dbReference>
<dbReference type="RefSeq" id="WP_070090556.1">
    <property type="nucleotide sequence ID" value="NZ_CP016634.1"/>
</dbReference>
<comment type="similarity">
    <text evidence="1">Belongs to the bacterial solute-binding protein 3 family.</text>
</comment>
<evidence type="ECO:0000256" key="1">
    <source>
        <dbReference type="ARBA" id="ARBA00010333"/>
    </source>
</evidence>
<sequence>MPNFIRLLCALLLVSLSPSAQADRLRLVSDDWAPYIYWEAGQPRGIDYEVTSEVLKRLGIEVDWQFMPWKRCLAMVQQGLADGVMDIFQIDSRKPFLFYPDEPLSDVEFVLFQNNVRPHAIERFEDLEGLTVGTSPGYTYGRAFSESPLFRREPAPTHEANFGKLMLGRIDLLVTDRRAGRQLRRQLGLEGQVRELPLVISRHSQYLGLAHKPGRDRLAQAFADELRRFKQEPAYAAISARYDSELGNIPDAVEQHERSTPR</sequence>
<feature type="signal peptide" evidence="3">
    <location>
        <begin position="1"/>
        <end position="22"/>
    </location>
</feature>
<feature type="chain" id="PRO_5008536953" evidence="3">
    <location>
        <begin position="23"/>
        <end position="262"/>
    </location>
</feature>
<gene>
    <name evidence="5" type="primary">yxeM</name>
    <name evidence="5" type="ORF">IEC33019_4234</name>
</gene>
<accession>A0A1B2FC14</accession>
<dbReference type="EMBL" id="CP016634">
    <property type="protein sequence ID" value="ANY89741.1"/>
    <property type="molecule type" value="Genomic_DNA"/>
</dbReference>
<organism evidence="5">
    <name type="scientific">Pseudomonas putida</name>
    <name type="common">Arthrobacter siderocapsulatus</name>
    <dbReference type="NCBI Taxonomy" id="303"/>
    <lineage>
        <taxon>Bacteria</taxon>
        <taxon>Pseudomonadati</taxon>
        <taxon>Pseudomonadota</taxon>
        <taxon>Gammaproteobacteria</taxon>
        <taxon>Pseudomonadales</taxon>
        <taxon>Pseudomonadaceae</taxon>
        <taxon>Pseudomonas</taxon>
    </lineage>
</organism>
<keyword evidence="2 3" id="KW-0732">Signal</keyword>
<dbReference type="Pfam" id="PF00497">
    <property type="entry name" value="SBP_bac_3"/>
    <property type="match status" value="1"/>
</dbReference>
<evidence type="ECO:0000313" key="5">
    <source>
        <dbReference type="EMBL" id="ANY89741.1"/>
    </source>
</evidence>
<dbReference type="SMART" id="SM00062">
    <property type="entry name" value="PBPb"/>
    <property type="match status" value="1"/>
</dbReference>
<evidence type="ECO:0000256" key="3">
    <source>
        <dbReference type="SAM" id="SignalP"/>
    </source>
</evidence>
<dbReference type="Gene3D" id="3.40.190.10">
    <property type="entry name" value="Periplasmic binding protein-like II"/>
    <property type="match status" value="2"/>
</dbReference>
<evidence type="ECO:0000256" key="2">
    <source>
        <dbReference type="ARBA" id="ARBA00022729"/>
    </source>
</evidence>
<dbReference type="AlphaFoldDB" id="A0A1B2FC14"/>
<dbReference type="SUPFAM" id="SSF53850">
    <property type="entry name" value="Periplasmic binding protein-like II"/>
    <property type="match status" value="1"/>
</dbReference>
<protein>
    <submittedName>
        <fullName evidence="5">Putative amino-acid-binding protein YxeM</fullName>
    </submittedName>
</protein>